<feature type="non-terminal residue" evidence="1">
    <location>
        <position position="1"/>
    </location>
</feature>
<protein>
    <submittedName>
        <fullName evidence="1">Uncharacterized protein</fullName>
    </submittedName>
</protein>
<proteinExistence type="predicted"/>
<dbReference type="AlphaFoldDB" id="A0A0F9APG9"/>
<comment type="caution">
    <text evidence="1">The sequence shown here is derived from an EMBL/GenBank/DDBJ whole genome shotgun (WGS) entry which is preliminary data.</text>
</comment>
<sequence>NGIAPIIKLRVTADGRFASGQVIPVYQPGQGGVRPDPQKRAIYKLRDLTTMDFPEVPLEIDDIGMMTYSPAPLNQDTIRQDIPLHDTIR</sequence>
<reference evidence="1" key="1">
    <citation type="journal article" date="2015" name="Nature">
        <title>Complex archaea that bridge the gap between prokaryotes and eukaryotes.</title>
        <authorList>
            <person name="Spang A."/>
            <person name="Saw J.H."/>
            <person name="Jorgensen S.L."/>
            <person name="Zaremba-Niedzwiedzka K."/>
            <person name="Martijn J."/>
            <person name="Lind A.E."/>
            <person name="van Eijk R."/>
            <person name="Schleper C."/>
            <person name="Guy L."/>
            <person name="Ettema T.J."/>
        </authorList>
    </citation>
    <scope>NUCLEOTIDE SEQUENCE</scope>
</reference>
<evidence type="ECO:0000313" key="1">
    <source>
        <dbReference type="EMBL" id="KKL03522.1"/>
    </source>
</evidence>
<name>A0A0F9APG9_9ZZZZ</name>
<accession>A0A0F9APG9</accession>
<organism evidence="1">
    <name type="scientific">marine sediment metagenome</name>
    <dbReference type="NCBI Taxonomy" id="412755"/>
    <lineage>
        <taxon>unclassified sequences</taxon>
        <taxon>metagenomes</taxon>
        <taxon>ecological metagenomes</taxon>
    </lineage>
</organism>
<dbReference type="EMBL" id="LAZR01044894">
    <property type="protein sequence ID" value="KKL03522.1"/>
    <property type="molecule type" value="Genomic_DNA"/>
</dbReference>
<gene>
    <name evidence="1" type="ORF">LCGC14_2625280</name>
</gene>